<sequence length="531" mass="56909">MVSPCWRTCAHQRRFAPILMEFQGPRRRQAYVPALLDTTRTVLDHCLARGRTLTRVRGAFDGTPEGLRCRAGKRPALLATQPGQCLSRRRPANRWTINAPPTVLPTVADWWKWGVGCLSARFDGRIYGLCTISYLPGLPENETNALSPQTMPETPARHVQTSPKSIFFSPLLGLPRDFLEVPLLSPHLPPFRLASASCPVTPSSRPPINSVLVTFTLVSSVLTHGWIGSVSVNVGGAKKLFKGNEPTEELPNAASSAIRQQPPLATVAAGSKLDVFWQTLTGSGFWFHDVGPMMAYTMADCGGNCAQFDASKAKWFKIQEQGMDASGKWAQANLDNGSPATVTIPANLKAGNYLLRHEIIALHTAQSQGGAEFYPGCVQLSVTSAGKGVPSDSETVKLPGAYKPTDAGILIDVYNMKGAYKFPGPAVASFIGGGSPAPAQGGSDDNTTEKPSSPATTKKSTSPPASSTTKKASSPASSTTSVASAVPTKSGSASCRAKRSHHRRQEVVDVREEVRRSRVRHMHRAGVARSF</sequence>
<evidence type="ECO:0000256" key="6">
    <source>
        <dbReference type="ARBA" id="ARBA00023001"/>
    </source>
</evidence>
<feature type="compositionally biased region" description="Basic residues" evidence="16">
    <location>
        <begin position="517"/>
        <end position="531"/>
    </location>
</feature>
<dbReference type="GO" id="GO:0004497">
    <property type="term" value="F:monooxygenase activity"/>
    <property type="evidence" value="ECO:0007669"/>
    <property type="project" value="UniProtKB-KW"/>
</dbReference>
<comment type="cofactor">
    <cofactor evidence="1">
        <name>Cu(2+)</name>
        <dbReference type="ChEBI" id="CHEBI:29036"/>
    </cofactor>
</comment>
<evidence type="ECO:0000256" key="9">
    <source>
        <dbReference type="ARBA" id="ARBA00023033"/>
    </source>
</evidence>
<dbReference type="GO" id="GO:0046872">
    <property type="term" value="F:metal ion binding"/>
    <property type="evidence" value="ECO:0007669"/>
    <property type="project" value="UniProtKB-KW"/>
</dbReference>
<comment type="caution">
    <text evidence="18">The sequence shown here is derived from an EMBL/GenBank/DDBJ whole genome shotgun (WGS) entry which is preliminary data.</text>
</comment>
<keyword evidence="9" id="KW-0503">Monooxygenase</keyword>
<evidence type="ECO:0000256" key="16">
    <source>
        <dbReference type="SAM" id="MobiDB-lite"/>
    </source>
</evidence>
<dbReference type="CDD" id="cd21175">
    <property type="entry name" value="LPMO_AA9"/>
    <property type="match status" value="1"/>
</dbReference>
<dbReference type="InterPro" id="IPR049892">
    <property type="entry name" value="AA9"/>
</dbReference>
<evidence type="ECO:0000259" key="17">
    <source>
        <dbReference type="Pfam" id="PF03443"/>
    </source>
</evidence>
<protein>
    <recommendedName>
        <fullName evidence="15">lytic cellulose monooxygenase (C4-dehydrogenating)</fullName>
        <ecNumber evidence="15">1.14.99.56</ecNumber>
    </recommendedName>
</protein>
<comment type="similarity">
    <text evidence="13">Belongs to the polysaccharide monooxygenase AA9 family.</text>
</comment>
<evidence type="ECO:0000256" key="14">
    <source>
        <dbReference type="ARBA" id="ARBA00045077"/>
    </source>
</evidence>
<comment type="catalytic activity">
    <reaction evidence="14">
        <text>[(1-&gt;4)-beta-D-glucosyl]n+m + reduced acceptor + O2 = 4-dehydro-beta-D-glucosyl-[(1-&gt;4)-beta-D-glucosyl]n-1 + [(1-&gt;4)-beta-D-glucosyl]m + acceptor + H2O.</text>
        <dbReference type="EC" id="1.14.99.56"/>
    </reaction>
</comment>
<accession>A0A8H6S6A4</accession>
<keyword evidence="8" id="KW-0186">Copper</keyword>
<evidence type="ECO:0000256" key="5">
    <source>
        <dbReference type="ARBA" id="ARBA00022729"/>
    </source>
</evidence>
<dbReference type="AlphaFoldDB" id="A0A8H6S6A4"/>
<evidence type="ECO:0000256" key="15">
    <source>
        <dbReference type="ARBA" id="ARBA00047174"/>
    </source>
</evidence>
<organism evidence="18 19">
    <name type="scientific">Mycena indigotica</name>
    <dbReference type="NCBI Taxonomy" id="2126181"/>
    <lineage>
        <taxon>Eukaryota</taxon>
        <taxon>Fungi</taxon>
        <taxon>Dikarya</taxon>
        <taxon>Basidiomycota</taxon>
        <taxon>Agaricomycotina</taxon>
        <taxon>Agaricomycetes</taxon>
        <taxon>Agaricomycetidae</taxon>
        <taxon>Agaricales</taxon>
        <taxon>Marasmiineae</taxon>
        <taxon>Mycenaceae</taxon>
        <taxon>Mycena</taxon>
    </lineage>
</organism>
<keyword evidence="7" id="KW-0560">Oxidoreductase</keyword>
<keyword evidence="10" id="KW-1015">Disulfide bond</keyword>
<dbReference type="EMBL" id="JACAZF010000011">
    <property type="protein sequence ID" value="KAF7292602.1"/>
    <property type="molecule type" value="Genomic_DNA"/>
</dbReference>
<keyword evidence="5" id="KW-0732">Signal</keyword>
<dbReference type="RefSeq" id="XP_037215030.1">
    <property type="nucleotide sequence ID" value="XM_037368104.1"/>
</dbReference>
<feature type="compositionally biased region" description="Basic and acidic residues" evidence="16">
    <location>
        <begin position="505"/>
        <end position="516"/>
    </location>
</feature>
<dbReference type="EC" id="1.14.99.56" evidence="15"/>
<evidence type="ECO:0000256" key="11">
    <source>
        <dbReference type="ARBA" id="ARBA00023277"/>
    </source>
</evidence>
<evidence type="ECO:0000256" key="7">
    <source>
        <dbReference type="ARBA" id="ARBA00023002"/>
    </source>
</evidence>
<feature type="compositionally biased region" description="Low complexity" evidence="16">
    <location>
        <begin position="450"/>
        <end position="490"/>
    </location>
</feature>
<feature type="domain" description="Auxiliary Activity family 9 catalytic" evidence="17">
    <location>
        <begin position="262"/>
        <end position="416"/>
    </location>
</feature>
<keyword evidence="6" id="KW-0136">Cellulose degradation</keyword>
<dbReference type="GO" id="GO:0030245">
    <property type="term" value="P:cellulose catabolic process"/>
    <property type="evidence" value="ECO:0007669"/>
    <property type="project" value="UniProtKB-KW"/>
</dbReference>
<gene>
    <name evidence="18" type="ORF">MIND_01158100</name>
</gene>
<keyword evidence="3" id="KW-0964">Secreted</keyword>
<evidence type="ECO:0000256" key="12">
    <source>
        <dbReference type="ARBA" id="ARBA00023326"/>
    </source>
</evidence>
<evidence type="ECO:0000313" key="18">
    <source>
        <dbReference type="EMBL" id="KAF7292602.1"/>
    </source>
</evidence>
<keyword evidence="19" id="KW-1185">Reference proteome</keyword>
<evidence type="ECO:0000256" key="13">
    <source>
        <dbReference type="ARBA" id="ARBA00044502"/>
    </source>
</evidence>
<proteinExistence type="inferred from homology"/>
<evidence type="ECO:0000256" key="4">
    <source>
        <dbReference type="ARBA" id="ARBA00022723"/>
    </source>
</evidence>
<dbReference type="Proteomes" id="UP000636479">
    <property type="component" value="Unassembled WGS sequence"/>
</dbReference>
<comment type="subcellular location">
    <subcellularLocation>
        <location evidence="2">Secreted</location>
    </subcellularLocation>
</comment>
<feature type="region of interest" description="Disordered" evidence="16">
    <location>
        <begin position="433"/>
        <end position="531"/>
    </location>
</feature>
<evidence type="ECO:0000256" key="3">
    <source>
        <dbReference type="ARBA" id="ARBA00022525"/>
    </source>
</evidence>
<keyword evidence="4" id="KW-0479">Metal-binding</keyword>
<dbReference type="PANTHER" id="PTHR33353:SF10">
    <property type="entry name" value="ENDO-BETA-1,4-GLUCANASE D"/>
    <property type="match status" value="1"/>
</dbReference>
<dbReference type="GeneID" id="59350620"/>
<dbReference type="PANTHER" id="PTHR33353">
    <property type="entry name" value="PUTATIVE (AFU_ORTHOLOGUE AFUA_1G12560)-RELATED"/>
    <property type="match status" value="1"/>
</dbReference>
<dbReference type="Pfam" id="PF03443">
    <property type="entry name" value="AA9"/>
    <property type="match status" value="1"/>
</dbReference>
<dbReference type="Gene3D" id="2.70.50.70">
    <property type="match status" value="1"/>
</dbReference>
<evidence type="ECO:0000256" key="2">
    <source>
        <dbReference type="ARBA" id="ARBA00004613"/>
    </source>
</evidence>
<dbReference type="InterPro" id="IPR005103">
    <property type="entry name" value="AA9_LPMO"/>
</dbReference>
<evidence type="ECO:0000256" key="1">
    <source>
        <dbReference type="ARBA" id="ARBA00001973"/>
    </source>
</evidence>
<keyword evidence="12" id="KW-0624">Polysaccharide degradation</keyword>
<name>A0A8H6S6A4_9AGAR</name>
<evidence type="ECO:0000256" key="10">
    <source>
        <dbReference type="ARBA" id="ARBA00023157"/>
    </source>
</evidence>
<keyword evidence="11" id="KW-0119">Carbohydrate metabolism</keyword>
<reference evidence="18" key="1">
    <citation type="submission" date="2020-05" db="EMBL/GenBank/DDBJ databases">
        <title>Mycena genomes resolve the evolution of fungal bioluminescence.</title>
        <authorList>
            <person name="Tsai I.J."/>
        </authorList>
    </citation>
    <scope>NUCLEOTIDE SEQUENCE</scope>
    <source>
        <strain evidence="18">171206Taipei</strain>
    </source>
</reference>
<evidence type="ECO:0000256" key="8">
    <source>
        <dbReference type="ARBA" id="ARBA00023008"/>
    </source>
</evidence>
<evidence type="ECO:0000313" key="19">
    <source>
        <dbReference type="Proteomes" id="UP000636479"/>
    </source>
</evidence>
<dbReference type="OrthoDB" id="4849160at2759"/>
<dbReference type="GO" id="GO:0005576">
    <property type="term" value="C:extracellular region"/>
    <property type="evidence" value="ECO:0007669"/>
    <property type="project" value="UniProtKB-SubCell"/>
</dbReference>